<accession>A0AAD9G839</accession>
<gene>
    <name evidence="2" type="ORF">X943_004079</name>
</gene>
<evidence type="ECO:0000313" key="3">
    <source>
        <dbReference type="Proteomes" id="UP001195914"/>
    </source>
</evidence>
<proteinExistence type="predicted"/>
<organism evidence="2 3">
    <name type="scientific">Babesia divergens</name>
    <dbReference type="NCBI Taxonomy" id="32595"/>
    <lineage>
        <taxon>Eukaryota</taxon>
        <taxon>Sar</taxon>
        <taxon>Alveolata</taxon>
        <taxon>Apicomplexa</taxon>
        <taxon>Aconoidasida</taxon>
        <taxon>Piroplasmida</taxon>
        <taxon>Babesiidae</taxon>
        <taxon>Babesia</taxon>
    </lineage>
</organism>
<evidence type="ECO:0000313" key="2">
    <source>
        <dbReference type="EMBL" id="KAK1933538.1"/>
    </source>
</evidence>
<dbReference type="Pfam" id="PF00078">
    <property type="entry name" value="RVT_1"/>
    <property type="match status" value="1"/>
</dbReference>
<keyword evidence="2" id="KW-0808">Transferase</keyword>
<dbReference type="SUPFAM" id="SSF56672">
    <property type="entry name" value="DNA/RNA polymerases"/>
    <property type="match status" value="1"/>
</dbReference>
<dbReference type="PANTHER" id="PTHR35450:SF2">
    <property type="entry name" value="REVERSE TRANSCRIPTASE DOMAIN-CONTAINING PROTEIN"/>
    <property type="match status" value="1"/>
</dbReference>
<keyword evidence="3" id="KW-1185">Reference proteome</keyword>
<dbReference type="EMBL" id="JAHBMH010000073">
    <property type="protein sequence ID" value="KAK1933538.1"/>
    <property type="molecule type" value="Genomic_DNA"/>
</dbReference>
<dbReference type="InterPro" id="IPR000477">
    <property type="entry name" value="RT_dom"/>
</dbReference>
<dbReference type="PROSITE" id="PS50878">
    <property type="entry name" value="RT_POL"/>
    <property type="match status" value="1"/>
</dbReference>
<dbReference type="GO" id="GO:0003964">
    <property type="term" value="F:RNA-directed DNA polymerase activity"/>
    <property type="evidence" value="ECO:0007669"/>
    <property type="project" value="UniProtKB-KW"/>
</dbReference>
<keyword evidence="2" id="KW-0548">Nucleotidyltransferase</keyword>
<dbReference type="AlphaFoldDB" id="A0AAD9G839"/>
<sequence length="585" mass="67269">MTSGTLAKNFMKLFWDKMVARLEPPFLIRETRNRKYTEATIDIVAVSALNSAVEYYLKHNVLSGLGMAAIALQTAQDCYDEIVVEEFKELIKNLGNWKSPGADGIFNYYIKWLPSLHEPLYKAVQRMCLDAGREDDWLYRGVTYLIPKNEQPTSPSQYRPITCMSNLYKLMTRCVTESLKREVEARGLLTENQMGTKRRVQGAKEHALTNIVINSKYEHGLHSTWVDVMKAFDSVDHRYLMHILESLHLPGWVVSFVRHTISRWHIDIRWGKEALMTKAIGKGILQGDSLSPLLFVLCMGPLSRKLNALYPPVKVRTPDDRILATNHLLYIDDLKIFTEEEGMLKKMTEETQKFFEAIGFRMNRDKSATSSPECSNAAKLLEGTGTYKYLGITEDGNSRTSAAMLEEIIRVIVTRLQLLLKTDLSAKNLFRAINQYTLTVINYFIGVVPTEKDDMARIDRLVRKHLRQAGVIKDNSNVSRLYLPRKEMGRGLHNLQHKAEAMMLRLWLTLTKDESRSVRRAAICQHYRSSYHRVSLIVQELKGDYGLHVLPQDPIEKTIRDLRPAQTKKLHDIINETKLHKLLFS</sequence>
<dbReference type="Proteomes" id="UP001195914">
    <property type="component" value="Unassembled WGS sequence"/>
</dbReference>
<reference evidence="2" key="1">
    <citation type="journal article" date="2014" name="Nucleic Acids Res.">
        <title>The evolutionary dynamics of variant antigen genes in Babesia reveal a history of genomic innovation underlying host-parasite interaction.</title>
        <authorList>
            <person name="Jackson A.P."/>
            <person name="Otto T.D."/>
            <person name="Darby A."/>
            <person name="Ramaprasad A."/>
            <person name="Xia D."/>
            <person name="Echaide I.E."/>
            <person name="Farber M."/>
            <person name="Gahlot S."/>
            <person name="Gamble J."/>
            <person name="Gupta D."/>
            <person name="Gupta Y."/>
            <person name="Jackson L."/>
            <person name="Malandrin L."/>
            <person name="Malas T.B."/>
            <person name="Moussa E."/>
            <person name="Nair M."/>
            <person name="Reid A.J."/>
            <person name="Sanders M."/>
            <person name="Sharma J."/>
            <person name="Tracey A."/>
            <person name="Quail M.A."/>
            <person name="Weir W."/>
            <person name="Wastling J.M."/>
            <person name="Hall N."/>
            <person name="Willadsen P."/>
            <person name="Lingelbach K."/>
            <person name="Shiels B."/>
            <person name="Tait A."/>
            <person name="Berriman M."/>
            <person name="Allred D.R."/>
            <person name="Pain A."/>
        </authorList>
    </citation>
    <scope>NUCLEOTIDE SEQUENCE</scope>
    <source>
        <strain evidence="2">1802A</strain>
    </source>
</reference>
<dbReference type="CDD" id="cd01650">
    <property type="entry name" value="RT_nLTR_like"/>
    <property type="match status" value="1"/>
</dbReference>
<comment type="caution">
    <text evidence="2">The sequence shown here is derived from an EMBL/GenBank/DDBJ whole genome shotgun (WGS) entry which is preliminary data.</text>
</comment>
<dbReference type="InterPro" id="IPR043502">
    <property type="entry name" value="DNA/RNA_pol_sf"/>
</dbReference>
<reference evidence="2" key="2">
    <citation type="submission" date="2021-05" db="EMBL/GenBank/DDBJ databases">
        <authorList>
            <person name="Pain A."/>
        </authorList>
    </citation>
    <scope>NUCLEOTIDE SEQUENCE</scope>
    <source>
        <strain evidence="2">1802A</strain>
    </source>
</reference>
<evidence type="ECO:0000259" key="1">
    <source>
        <dbReference type="PROSITE" id="PS50878"/>
    </source>
</evidence>
<protein>
    <submittedName>
        <fullName evidence="2">Reverse transcriptase</fullName>
    </submittedName>
</protein>
<feature type="domain" description="Reverse transcriptase" evidence="1">
    <location>
        <begin position="127"/>
        <end position="394"/>
    </location>
</feature>
<dbReference type="PANTHER" id="PTHR35450">
    <property type="entry name" value="REVERSE TRANSCRIPTASE DOMAIN-CONTAINING PROTEIN"/>
    <property type="match status" value="1"/>
</dbReference>
<name>A0AAD9G839_BABDI</name>
<keyword evidence="2" id="KW-0695">RNA-directed DNA polymerase</keyword>